<feature type="domain" description="Peptidase C14 caspase" evidence="3">
    <location>
        <begin position="23"/>
        <end position="155"/>
    </location>
</feature>
<feature type="transmembrane region" description="Helical" evidence="2">
    <location>
        <begin position="736"/>
        <end position="759"/>
    </location>
</feature>
<protein>
    <submittedName>
        <fullName evidence="5">Pentapeptide repeat-containing protein</fullName>
    </submittedName>
</protein>
<reference evidence="5 6" key="1">
    <citation type="submission" date="2017-06" db="EMBL/GenBank/DDBJ databases">
        <title>Genome sequencing of cyanobaciteial culture collection at National Institute for Environmental Studies (NIES).</title>
        <authorList>
            <person name="Hirose Y."/>
            <person name="Shimura Y."/>
            <person name="Fujisawa T."/>
            <person name="Nakamura Y."/>
            <person name="Kawachi M."/>
        </authorList>
    </citation>
    <scope>NUCLEOTIDE SEQUENCE [LARGE SCALE GENOMIC DNA]</scope>
    <source>
        <strain evidence="5 6">NIES-267</strain>
    </source>
</reference>
<dbReference type="AlphaFoldDB" id="A0A1Z4LNH7"/>
<dbReference type="InterPro" id="IPR011600">
    <property type="entry name" value="Pept_C14_caspase"/>
</dbReference>
<dbReference type="EMBL" id="AP018227">
    <property type="protein sequence ID" value="BAY82790.1"/>
    <property type="molecule type" value="Genomic_DNA"/>
</dbReference>
<dbReference type="Pfam" id="PF00656">
    <property type="entry name" value="Peptidase_C14"/>
    <property type="match status" value="1"/>
</dbReference>
<dbReference type="Proteomes" id="UP000218418">
    <property type="component" value="Chromosome"/>
</dbReference>
<keyword evidence="2" id="KW-0472">Membrane</keyword>
<feature type="region of interest" description="Disordered" evidence="1">
    <location>
        <begin position="703"/>
        <end position="724"/>
    </location>
</feature>
<dbReference type="Gene3D" id="3.40.50.1460">
    <property type="match status" value="1"/>
</dbReference>
<keyword evidence="2" id="KW-1133">Transmembrane helix</keyword>
<sequence>MNNSNKSSIQKVTSNSNNKLYQALVVGINKYKSRDLHNLRVPAFNARYIDNRLQQQFQVERLEKATRKQLKEEIANLFKPEGQHPYTALLYFSGYVLPRDKGITEIYLATSDSNPSQEYELGVSLSWLKKILQESPVEQQIIILDCCHQEYKNLDLNTLFPGNKAGKDRFCIISFHKTNKLFISKNSCSELTGAILNELKIKQEEYIDQKILIQRLKYYEKHLRRCGDFTRICFGKSIYLLSASTVPEGINIFSKEPNNPVDINNPYKGLAYFDYEDAKYFYGREKLTDELLEKVRENNFLAIMGATGSGKSSVIRAGLVYQIRQGEQISGSEDWQVYTFQPGKYPLQHLANELQTDVEEFRTKGSEYLKSICEQSSSRVVLVIDQLEEVFTLAKDKEERLREREQFFECLMYALEKVKNNKLCLVLGIRADFFGKFAEQEYKGLARKIQQHLVAVTPMDKDELTQAIEKPAKQLGYTIEPKLVSKLIEDVKNEPGSLPLLQYALQELWEQSTDKCLTVAAYNQLGKSQGIKGILEKHANKVYDSLNKDEQEIAEYIFIQLTQLGDGTGHSRKKVSRSKLIRANSKDKFDKVINILLENNLIAINQETLEDGQKADFLNLSHEALIRHWSKFSDLLYIHRRNIKLKDEIEEAAKKWKGKRKEIDDPKDFLYTGEELREAEIFIEKCKHILPLNADTERFITESQKNRAEQEREEKIQQQNQDLRQKRERENQKLRLIILLTIIVALLFIVSLSSFLFFLEAQKNCRF</sequence>
<evidence type="ECO:0000256" key="2">
    <source>
        <dbReference type="SAM" id="Phobius"/>
    </source>
</evidence>
<dbReference type="GO" id="GO:0004197">
    <property type="term" value="F:cysteine-type endopeptidase activity"/>
    <property type="evidence" value="ECO:0007669"/>
    <property type="project" value="InterPro"/>
</dbReference>
<evidence type="ECO:0000313" key="5">
    <source>
        <dbReference type="EMBL" id="BAY82790.1"/>
    </source>
</evidence>
<dbReference type="Pfam" id="PF20703">
    <property type="entry name" value="nSTAND1"/>
    <property type="match status" value="1"/>
</dbReference>
<keyword evidence="6" id="KW-1185">Reference proteome</keyword>
<evidence type="ECO:0000256" key="1">
    <source>
        <dbReference type="SAM" id="MobiDB-lite"/>
    </source>
</evidence>
<dbReference type="InterPro" id="IPR049052">
    <property type="entry name" value="nSTAND1"/>
</dbReference>
<proteinExistence type="predicted"/>
<feature type="domain" description="Novel STAND NTPase 1" evidence="4">
    <location>
        <begin position="266"/>
        <end position="661"/>
    </location>
</feature>
<evidence type="ECO:0000259" key="3">
    <source>
        <dbReference type="Pfam" id="PF00656"/>
    </source>
</evidence>
<dbReference type="InterPro" id="IPR029030">
    <property type="entry name" value="Caspase-like_dom_sf"/>
</dbReference>
<name>A0A1Z4LNH7_9CYAN</name>
<dbReference type="SUPFAM" id="SSF52540">
    <property type="entry name" value="P-loop containing nucleoside triphosphate hydrolases"/>
    <property type="match status" value="1"/>
</dbReference>
<keyword evidence="2" id="KW-0812">Transmembrane</keyword>
<feature type="compositionally biased region" description="Basic and acidic residues" evidence="1">
    <location>
        <begin position="703"/>
        <end position="716"/>
    </location>
</feature>
<dbReference type="CDD" id="cd00267">
    <property type="entry name" value="ABC_ATPase"/>
    <property type="match status" value="1"/>
</dbReference>
<organism evidence="5 6">
    <name type="scientific">Calothrix parasitica NIES-267</name>
    <dbReference type="NCBI Taxonomy" id="1973488"/>
    <lineage>
        <taxon>Bacteria</taxon>
        <taxon>Bacillati</taxon>
        <taxon>Cyanobacteriota</taxon>
        <taxon>Cyanophyceae</taxon>
        <taxon>Nostocales</taxon>
        <taxon>Calotrichaceae</taxon>
        <taxon>Calothrix</taxon>
    </lineage>
</organism>
<evidence type="ECO:0000313" key="6">
    <source>
        <dbReference type="Proteomes" id="UP000218418"/>
    </source>
</evidence>
<gene>
    <name evidence="5" type="ORF">NIES267_22740</name>
</gene>
<dbReference type="GO" id="GO:0006508">
    <property type="term" value="P:proteolysis"/>
    <property type="evidence" value="ECO:0007669"/>
    <property type="project" value="InterPro"/>
</dbReference>
<dbReference type="InterPro" id="IPR027417">
    <property type="entry name" value="P-loop_NTPase"/>
</dbReference>
<dbReference type="OrthoDB" id="464342at2"/>
<evidence type="ECO:0000259" key="4">
    <source>
        <dbReference type="Pfam" id="PF20703"/>
    </source>
</evidence>
<dbReference type="SUPFAM" id="SSF52129">
    <property type="entry name" value="Caspase-like"/>
    <property type="match status" value="1"/>
</dbReference>
<dbReference type="Gene3D" id="3.40.50.300">
    <property type="entry name" value="P-loop containing nucleotide triphosphate hydrolases"/>
    <property type="match status" value="1"/>
</dbReference>
<accession>A0A1Z4LNH7</accession>